<protein>
    <submittedName>
        <fullName evidence="1">Uncharacterized protein</fullName>
    </submittedName>
</protein>
<evidence type="ECO:0000313" key="2">
    <source>
        <dbReference type="Proteomes" id="UP001057402"/>
    </source>
</evidence>
<comment type="caution">
    <text evidence="1">The sequence shown here is derived from an EMBL/GenBank/DDBJ whole genome shotgun (WGS) entry which is preliminary data.</text>
</comment>
<dbReference type="Proteomes" id="UP001057402">
    <property type="component" value="Chromosome 7"/>
</dbReference>
<reference evidence="2" key="1">
    <citation type="journal article" date="2023" name="Front. Plant Sci.">
        <title>Chromosomal-level genome assembly of Melastoma candidum provides insights into trichome evolution.</title>
        <authorList>
            <person name="Zhong Y."/>
            <person name="Wu W."/>
            <person name="Sun C."/>
            <person name="Zou P."/>
            <person name="Liu Y."/>
            <person name="Dai S."/>
            <person name="Zhou R."/>
        </authorList>
    </citation>
    <scope>NUCLEOTIDE SEQUENCE [LARGE SCALE GENOMIC DNA]</scope>
</reference>
<gene>
    <name evidence="1" type="ORF">MLD38_026350</name>
</gene>
<dbReference type="EMBL" id="CM042886">
    <property type="protein sequence ID" value="KAI4341654.1"/>
    <property type="molecule type" value="Genomic_DNA"/>
</dbReference>
<evidence type="ECO:0000313" key="1">
    <source>
        <dbReference type="EMBL" id="KAI4341654.1"/>
    </source>
</evidence>
<keyword evidence="2" id="KW-1185">Reference proteome</keyword>
<proteinExistence type="predicted"/>
<name>A0ACB9NY74_9MYRT</name>
<sequence>MPRNTRSTIGREPQNPLDGEDQELPPGMDLEAPALGGQAATNQSTFDSHAPSEFISRLEFHKELGDVRQELTDMKGILMDVQTLIGRLSGPRDEERVRPRMREAPFRESTFMADARRTAQGPRNVTFEQSEIRTNALFEPGNLVPPGRPSSSRNRPANTYWNEAEDFQEETDRGEDFIPSRRPGKEPMVDAVGDPYEPGPRSSNHREESSFYVRDPTSQTMGERPPYSPLRPTRLTGQGPIRGVPPDLREAITQVIEQVVPGIARRDDTCLYRSPYPAYIDRDFPLPRGYRVPDFTRFSGEDEMTPLGHIARFTHQLGEAAGNDFWKLKLFPNSLTGDAFTWYASLPSGSVASWTQMQSMFVKTFARLNTPMSMFEVMRLRQANGEHPGQFLMKLRKALLRCRPPIPEKDQLLLALYALSIPFRKKLQGERFADLYDLARRATEYYQLLTEEAELTRAYQVDTYEVDVAEFVKRESTICDPLTRKNSKAKASQKNAEERKYSFDTDKVDAIFDWLYQKKRIRLKPGHRVPQSEREKSRNYCKWHGSFTHTTKDCLSFRNIIQDLIESKELCFPEVDEVAMDLQATGETLVVNALMKRLAERGVFILPKGRDKWLCHWHLNDTHTTDQCHTFKKYLLNSKTEDWYDLTPFEEATMSLTTPRRPSHVLKSPPSVDRRLASRGGRGGSQGHRGNREAAARGTECPARRLEFMDSSGQRVVKQGYTRTTLEGDEGFSGKRGFLVSWRRWRSVEQGRKVREKDDDSPLYRV</sequence>
<accession>A0ACB9NY74</accession>
<organism evidence="1 2">
    <name type="scientific">Melastoma candidum</name>
    <dbReference type="NCBI Taxonomy" id="119954"/>
    <lineage>
        <taxon>Eukaryota</taxon>
        <taxon>Viridiplantae</taxon>
        <taxon>Streptophyta</taxon>
        <taxon>Embryophyta</taxon>
        <taxon>Tracheophyta</taxon>
        <taxon>Spermatophyta</taxon>
        <taxon>Magnoliopsida</taxon>
        <taxon>eudicotyledons</taxon>
        <taxon>Gunneridae</taxon>
        <taxon>Pentapetalae</taxon>
        <taxon>rosids</taxon>
        <taxon>malvids</taxon>
        <taxon>Myrtales</taxon>
        <taxon>Melastomataceae</taxon>
        <taxon>Melastomatoideae</taxon>
        <taxon>Melastomateae</taxon>
        <taxon>Melastoma</taxon>
    </lineage>
</organism>